<feature type="compositionally biased region" description="Polar residues" evidence="1">
    <location>
        <begin position="277"/>
        <end position="287"/>
    </location>
</feature>
<dbReference type="AlphaFoldDB" id="A0A9W6TSM6"/>
<evidence type="ECO:0000256" key="1">
    <source>
        <dbReference type="SAM" id="MobiDB-lite"/>
    </source>
</evidence>
<feature type="region of interest" description="Disordered" evidence="1">
    <location>
        <begin position="353"/>
        <end position="390"/>
    </location>
</feature>
<dbReference type="Proteomes" id="UP001165083">
    <property type="component" value="Unassembled WGS sequence"/>
</dbReference>
<comment type="caution">
    <text evidence="2">The sequence shown here is derived from an EMBL/GenBank/DDBJ whole genome shotgun (WGS) entry which is preliminary data.</text>
</comment>
<accession>A0A9W6TSM6</accession>
<proteinExistence type="predicted"/>
<name>A0A9W6TSM6_9STRA</name>
<keyword evidence="3" id="KW-1185">Reference proteome</keyword>
<sequence length="390" mass="42085">MRTGSVVSNIEMKESQVQFGEATSVSRPSVSASGSRGTFSCRRWRLLSGKPSKDGATLDARVATHQPSFAAINTRNVQRPTTAAVDSRDWASAATPFVAVLPRNTIVPTTSRKSVAAAVLTSAFPPDTATKWDREMTICDRKHVKAMGRMASRIYSGKSVGEDHSEPARMQKNREKQALKDQIYLPVLCKTRAGGLRELSPHRPSKFVQPSPREAEADQKSATTMALPDALAGIKLLSSQLEELRAGLDITSIAHDALGRTERLWYPLPQRTKMAFTRQTQTSQTPGVQPMETGSSSSSLETLLLRVLERPAACPDGYQADQEESTLGSSNGISGSTYDSEDDLLLLLSALDSTTQTSSSEDETSNSVTSNSLQPASVTTSDLTVSCEES</sequence>
<evidence type="ECO:0000313" key="2">
    <source>
        <dbReference type="EMBL" id="GMF18436.1"/>
    </source>
</evidence>
<evidence type="ECO:0000313" key="3">
    <source>
        <dbReference type="Proteomes" id="UP001165083"/>
    </source>
</evidence>
<feature type="compositionally biased region" description="Polar residues" evidence="1">
    <location>
        <begin position="325"/>
        <end position="335"/>
    </location>
</feature>
<feature type="compositionally biased region" description="Low complexity" evidence="1">
    <location>
        <begin position="353"/>
        <end position="372"/>
    </location>
</feature>
<feature type="region of interest" description="Disordered" evidence="1">
    <location>
        <begin position="277"/>
        <end position="300"/>
    </location>
</feature>
<gene>
    <name evidence="2" type="ORF">Plil01_000689600</name>
</gene>
<feature type="compositionally biased region" description="Polar residues" evidence="1">
    <location>
        <begin position="373"/>
        <end position="384"/>
    </location>
</feature>
<feature type="region of interest" description="Disordered" evidence="1">
    <location>
        <begin position="198"/>
        <end position="223"/>
    </location>
</feature>
<feature type="region of interest" description="Disordered" evidence="1">
    <location>
        <begin position="316"/>
        <end position="335"/>
    </location>
</feature>
<dbReference type="OrthoDB" id="128966at2759"/>
<reference evidence="2" key="1">
    <citation type="submission" date="2023-04" db="EMBL/GenBank/DDBJ databases">
        <title>Phytophthora lilii NBRC 32176.</title>
        <authorList>
            <person name="Ichikawa N."/>
            <person name="Sato H."/>
            <person name="Tonouchi N."/>
        </authorList>
    </citation>
    <scope>NUCLEOTIDE SEQUENCE</scope>
    <source>
        <strain evidence="2">NBRC 32176</strain>
    </source>
</reference>
<organism evidence="2 3">
    <name type="scientific">Phytophthora lilii</name>
    <dbReference type="NCBI Taxonomy" id="2077276"/>
    <lineage>
        <taxon>Eukaryota</taxon>
        <taxon>Sar</taxon>
        <taxon>Stramenopiles</taxon>
        <taxon>Oomycota</taxon>
        <taxon>Peronosporomycetes</taxon>
        <taxon>Peronosporales</taxon>
        <taxon>Peronosporaceae</taxon>
        <taxon>Phytophthora</taxon>
    </lineage>
</organism>
<dbReference type="EMBL" id="BSXW01000316">
    <property type="protein sequence ID" value="GMF18436.1"/>
    <property type="molecule type" value="Genomic_DNA"/>
</dbReference>
<protein>
    <submittedName>
        <fullName evidence="2">Unnamed protein product</fullName>
    </submittedName>
</protein>